<name>A0A6J8D4D7_MYTCO</name>
<dbReference type="GO" id="GO:0060340">
    <property type="term" value="P:positive regulation of type I interferon-mediated signaling pathway"/>
    <property type="evidence" value="ECO:0007669"/>
    <property type="project" value="TreeGrafter"/>
</dbReference>
<dbReference type="Pfam" id="PF22586">
    <property type="entry name" value="ANCHR-like_BBOX"/>
    <property type="match status" value="1"/>
</dbReference>
<dbReference type="GO" id="GO:0008270">
    <property type="term" value="F:zinc ion binding"/>
    <property type="evidence" value="ECO:0007669"/>
    <property type="project" value="UniProtKB-KW"/>
</dbReference>
<dbReference type="GO" id="GO:0061630">
    <property type="term" value="F:ubiquitin protein ligase activity"/>
    <property type="evidence" value="ECO:0007669"/>
    <property type="project" value="TreeGrafter"/>
</dbReference>
<sequence>MASSKPVSCGPCQRGKVNTKADIWCRNCEEGLCSTCSGQHKRFKPTGDHKTIDIRSFKPRIGSFKTECDKHNQHLNFYCPLHLIPCCEECISTHHSKCSGIKSLASVVEEAKIEQSKTSVEKDIIAILLLLNKMANEKLRNIIKGDQQIKSITDSISKIRKKINQHLDHLEVKLYKEADTVWS</sequence>
<keyword evidence="4" id="KW-1185">Reference proteome</keyword>
<proteinExistence type="predicted"/>
<dbReference type="PANTHER" id="PTHR25462">
    <property type="entry name" value="BONUS, ISOFORM C-RELATED"/>
    <property type="match status" value="1"/>
</dbReference>
<organism evidence="3 4">
    <name type="scientific">Mytilus coruscus</name>
    <name type="common">Sea mussel</name>
    <dbReference type="NCBI Taxonomy" id="42192"/>
    <lineage>
        <taxon>Eukaryota</taxon>
        <taxon>Metazoa</taxon>
        <taxon>Spiralia</taxon>
        <taxon>Lophotrochozoa</taxon>
        <taxon>Mollusca</taxon>
        <taxon>Bivalvia</taxon>
        <taxon>Autobranchia</taxon>
        <taxon>Pteriomorphia</taxon>
        <taxon>Mytilida</taxon>
        <taxon>Mytiloidea</taxon>
        <taxon>Mytilidae</taxon>
        <taxon>Mytilinae</taxon>
        <taxon>Mytilus</taxon>
    </lineage>
</organism>
<reference evidence="3 4" key="1">
    <citation type="submission" date="2020-06" db="EMBL/GenBank/DDBJ databases">
        <authorList>
            <person name="Li R."/>
            <person name="Bekaert M."/>
        </authorList>
    </citation>
    <scope>NUCLEOTIDE SEQUENCE [LARGE SCALE GENOMIC DNA]</scope>
    <source>
        <strain evidence="4">wild</strain>
    </source>
</reference>
<evidence type="ECO:0000259" key="2">
    <source>
        <dbReference type="PROSITE" id="PS50119"/>
    </source>
</evidence>
<feature type="domain" description="B box-type" evidence="2">
    <location>
        <begin position="4"/>
        <end position="54"/>
    </location>
</feature>
<dbReference type="PANTHER" id="PTHR25462:SF299">
    <property type="entry name" value="E3 UBIQUITIN-PROTEIN LIGASE TRIM56"/>
    <property type="match status" value="1"/>
</dbReference>
<dbReference type="InterPro" id="IPR047153">
    <property type="entry name" value="TRIM45/56/19-like"/>
</dbReference>
<gene>
    <name evidence="3" type="ORF">MCOR_37451</name>
</gene>
<dbReference type="PROSITE" id="PS50119">
    <property type="entry name" value="ZF_BBOX"/>
    <property type="match status" value="1"/>
</dbReference>
<accession>A0A6J8D4D7</accession>
<evidence type="ECO:0000256" key="1">
    <source>
        <dbReference type="PROSITE-ProRule" id="PRU00024"/>
    </source>
</evidence>
<evidence type="ECO:0000313" key="4">
    <source>
        <dbReference type="Proteomes" id="UP000507470"/>
    </source>
</evidence>
<dbReference type="EMBL" id="CACVKT020006795">
    <property type="protein sequence ID" value="CAC5403573.1"/>
    <property type="molecule type" value="Genomic_DNA"/>
</dbReference>
<keyword evidence="1" id="KW-0479">Metal-binding</keyword>
<dbReference type="Gene3D" id="3.30.160.60">
    <property type="entry name" value="Classic Zinc Finger"/>
    <property type="match status" value="1"/>
</dbReference>
<dbReference type="GO" id="GO:0045087">
    <property type="term" value="P:innate immune response"/>
    <property type="evidence" value="ECO:0007669"/>
    <property type="project" value="TreeGrafter"/>
</dbReference>
<protein>
    <recommendedName>
        <fullName evidence="2">B box-type domain-containing protein</fullName>
    </recommendedName>
</protein>
<keyword evidence="1" id="KW-0863">Zinc-finger</keyword>
<dbReference type="Proteomes" id="UP000507470">
    <property type="component" value="Unassembled WGS sequence"/>
</dbReference>
<keyword evidence="1" id="KW-0862">Zinc</keyword>
<evidence type="ECO:0000313" key="3">
    <source>
        <dbReference type="EMBL" id="CAC5403573.1"/>
    </source>
</evidence>
<dbReference type="AlphaFoldDB" id="A0A6J8D4D7"/>
<dbReference type="InterPro" id="IPR000315">
    <property type="entry name" value="Znf_B-box"/>
</dbReference>
<dbReference type="GO" id="GO:0005654">
    <property type="term" value="C:nucleoplasm"/>
    <property type="evidence" value="ECO:0007669"/>
    <property type="project" value="TreeGrafter"/>
</dbReference>